<dbReference type="InterPro" id="IPR011013">
    <property type="entry name" value="Gal_mutarotase_sf_dom"/>
</dbReference>
<evidence type="ECO:0000259" key="1">
    <source>
        <dbReference type="Pfam" id="PF01074"/>
    </source>
</evidence>
<accession>A0A4V2SNF5</accession>
<dbReference type="RefSeq" id="WP_132744327.1">
    <property type="nucleotide sequence ID" value="NZ_SLXK01000004.1"/>
</dbReference>
<dbReference type="InterPro" id="IPR027291">
    <property type="entry name" value="Glyco_hydro_38_N_sf"/>
</dbReference>
<gene>
    <name evidence="2" type="ORF">EV207_104165</name>
</gene>
<reference evidence="2 3" key="1">
    <citation type="submission" date="2019-03" db="EMBL/GenBank/DDBJ databases">
        <title>Genomic Encyclopedia of Type Strains, Phase IV (KMG-IV): sequencing the most valuable type-strain genomes for metagenomic binning, comparative biology and taxonomic classification.</title>
        <authorList>
            <person name="Goeker M."/>
        </authorList>
    </citation>
    <scope>NUCLEOTIDE SEQUENCE [LARGE SCALE GENOMIC DNA]</scope>
    <source>
        <strain evidence="2 3">DSM 19377</strain>
    </source>
</reference>
<name>A0A4V2SNF5_9BACL</name>
<sequence>MNNRQRPYKIKLIQHSHLDIGFTDRQEKIKQLSIDFLKQVIRINEKIESGERRDWNGFKWTCEAYWSVESFLKSESKEWIVRLEQAIKKGTIELTGDYLHLSELIDEQVLVSKLKASREYADSMGVKVNSSMNVDINGCSQGYGNALVDTGIENLFTCVHTHHGMYPLKRQEPFWWEMPNGKRLLVWNGDHYHLGNDLGIEPLVMIEKEEQGNFVTTPVLHEDVLKDVYKRITSYVQELENQEYKYNFIPITVSGLYGDNCPPNGHIMDFIEAWNGMYGDEVFIEMTTVHDLFEELKNTDKEIPTYSGDWPDWWSDGVGSTPKSTKLFREAQRKLRAINGLNTENQYIEQSEIEELENNLILFSEHTWGSALANGKPWSSLAQSLRFRKDMYATQAHVRAWKALDKILYKKGEVLLSVNRPLTFKLINPNPLSVKEVVKLPVLRKWQTILLKDGFKVVEKGNGNDLVYQTENLDSSGKKIELYVELEFAPYEEKIIELMPCKQEKLIASLSPVPRDKVNDVAKLNTNNPVEANMFRLETPFVKIVWKQGDGIVSWIDKQEKKELLRGDRLYNAFTPIYEITKKREGEDIGSVRRHLGRNRKGFHVERDRGKLTNVKVLSIGPLYAKVELQYEMEGVSYFSLVLKAYANSPRVDASIRVNKDSVWEPENVYISLPFAVNQAVETETWFEKTGGLIRPRIDQLPGTCVDFYCIQEGLAMTSNDQGLVICTPDTPLIQMGSLDAKEVVLHGDTEHIKNSDLLYSWAMNNIWETNFGIELGGFHEFSYSVFWGGEYCSPQHSIETCRGLNTGIVSFYYEEN</sequence>
<dbReference type="Proteomes" id="UP000295416">
    <property type="component" value="Unassembled WGS sequence"/>
</dbReference>
<evidence type="ECO:0000313" key="2">
    <source>
        <dbReference type="EMBL" id="TCP30986.1"/>
    </source>
</evidence>
<dbReference type="InterPro" id="IPR000602">
    <property type="entry name" value="Glyco_hydro_38_N"/>
</dbReference>
<dbReference type="GO" id="GO:0004559">
    <property type="term" value="F:alpha-mannosidase activity"/>
    <property type="evidence" value="ECO:0007669"/>
    <property type="project" value="InterPro"/>
</dbReference>
<feature type="domain" description="Glycoside hydrolase family 38 N-terminal" evidence="1">
    <location>
        <begin position="9"/>
        <end position="307"/>
    </location>
</feature>
<organism evidence="2 3">
    <name type="scientific">Scopulibacillus darangshiensis</name>
    <dbReference type="NCBI Taxonomy" id="442528"/>
    <lineage>
        <taxon>Bacteria</taxon>
        <taxon>Bacillati</taxon>
        <taxon>Bacillota</taxon>
        <taxon>Bacilli</taxon>
        <taxon>Bacillales</taxon>
        <taxon>Sporolactobacillaceae</taxon>
        <taxon>Scopulibacillus</taxon>
    </lineage>
</organism>
<dbReference type="Gene3D" id="3.20.110.10">
    <property type="entry name" value="Glycoside hydrolase 38, N terminal domain"/>
    <property type="match status" value="1"/>
</dbReference>
<dbReference type="Pfam" id="PF01074">
    <property type="entry name" value="Glyco_hydro_38N"/>
    <property type="match status" value="1"/>
</dbReference>
<protein>
    <submittedName>
        <fullName evidence="2">Glycosyl hydrolase family 38</fullName>
    </submittedName>
</protein>
<keyword evidence="2" id="KW-0378">Hydrolase</keyword>
<dbReference type="AlphaFoldDB" id="A0A4V2SNF5"/>
<evidence type="ECO:0000313" key="3">
    <source>
        <dbReference type="Proteomes" id="UP000295416"/>
    </source>
</evidence>
<proteinExistence type="predicted"/>
<comment type="caution">
    <text evidence="2">The sequence shown here is derived from an EMBL/GenBank/DDBJ whole genome shotgun (WGS) entry which is preliminary data.</text>
</comment>
<dbReference type="GO" id="GO:0030246">
    <property type="term" value="F:carbohydrate binding"/>
    <property type="evidence" value="ECO:0007669"/>
    <property type="project" value="InterPro"/>
</dbReference>
<dbReference type="SUPFAM" id="SSF88713">
    <property type="entry name" value="Glycoside hydrolase/deacetylase"/>
    <property type="match status" value="1"/>
</dbReference>
<keyword evidence="3" id="KW-1185">Reference proteome</keyword>
<dbReference type="SUPFAM" id="SSF74650">
    <property type="entry name" value="Galactose mutarotase-like"/>
    <property type="match status" value="1"/>
</dbReference>
<dbReference type="CDD" id="cd10791">
    <property type="entry name" value="GH38N_AMII_like_1"/>
    <property type="match status" value="1"/>
</dbReference>
<dbReference type="OrthoDB" id="237949at2"/>
<dbReference type="EMBL" id="SLXK01000004">
    <property type="protein sequence ID" value="TCP30986.1"/>
    <property type="molecule type" value="Genomic_DNA"/>
</dbReference>
<dbReference type="GO" id="GO:0006013">
    <property type="term" value="P:mannose metabolic process"/>
    <property type="evidence" value="ECO:0007669"/>
    <property type="project" value="InterPro"/>
</dbReference>
<dbReference type="InterPro" id="IPR011330">
    <property type="entry name" value="Glyco_hydro/deAcase_b/a-brl"/>
</dbReference>